<dbReference type="GO" id="GO:0030332">
    <property type="term" value="F:cyclin binding"/>
    <property type="evidence" value="ECO:0007669"/>
    <property type="project" value="UniProtKB-ARBA"/>
</dbReference>
<reference evidence="18" key="2">
    <citation type="submission" date="2025-08" db="UniProtKB">
        <authorList>
            <consortium name="Ensembl"/>
        </authorList>
    </citation>
    <scope>IDENTIFICATION</scope>
</reference>
<sequence length="198" mass="22506">MSNVRISNGSPSLERMEARQSDYPKPSACRNLFGPVDHEELTRDLKTQRQAMEEEFQQRWNFDIKNHCPLEGRFQWEAVYSKDVPDFYSRPPRRPKNVCNSGNIPALDLNGNHHAMSFVGSQGTAESRHSVDKNTETPECQTEPLDRCTGQRKRAATEDSSPQNKKANTTEGEMSEESPSVSTVEQTPKKSSPRRHQT</sequence>
<dbReference type="GO" id="GO:0008285">
    <property type="term" value="P:negative regulation of cell population proliferation"/>
    <property type="evidence" value="ECO:0007669"/>
    <property type="project" value="UniProtKB-ARBA"/>
</dbReference>
<comment type="function">
    <text evidence="15">Important regulator of cell cycle progression. Inhibits the kinase activity of CDK2 bound to cyclin A, but has little inhibitory activity on CDK2 bound to SPDYA. Involved in G1 arrest. Potent inhibitor of cyclin E- and cyclin A-CDK2 complexes. Forms a complex with cyclin type D-CDK4 complexes and is involved in the assembly, stability, and modulation of CCND1-CDK4 complex activation. Acts either as an inhibitor or an activator of cyclin type D-CDK4 complexes depending on its phosphorylation state and/or stoichometry.</text>
</comment>
<dbReference type="Proteomes" id="UP000008672">
    <property type="component" value="Unassembled WGS sequence"/>
</dbReference>
<evidence type="ECO:0000256" key="1">
    <source>
        <dbReference type="ARBA" id="ARBA00004123"/>
    </source>
</evidence>
<feature type="compositionally biased region" description="Basic and acidic residues" evidence="16">
    <location>
        <begin position="126"/>
        <end position="136"/>
    </location>
</feature>
<evidence type="ECO:0000313" key="19">
    <source>
        <dbReference type="Proteomes" id="UP000008672"/>
    </source>
</evidence>
<evidence type="ECO:0000256" key="13">
    <source>
        <dbReference type="ARBA" id="ARBA00031903"/>
    </source>
</evidence>
<dbReference type="InParanoid" id="H3AWA7"/>
<dbReference type="PANTHER" id="PTHR10265">
    <property type="entry name" value="CYCLIN-DEPENDENT KINASE INHIBITOR 1"/>
    <property type="match status" value="1"/>
</dbReference>
<evidence type="ECO:0000256" key="3">
    <source>
        <dbReference type="ARBA" id="ARBA00004496"/>
    </source>
</evidence>
<dbReference type="GO" id="GO:0005829">
    <property type="term" value="C:cytosol"/>
    <property type="evidence" value="ECO:0007669"/>
    <property type="project" value="UniProtKB-ARBA"/>
</dbReference>
<evidence type="ECO:0000256" key="4">
    <source>
        <dbReference type="ARBA" id="ARBA00006726"/>
    </source>
</evidence>
<evidence type="ECO:0000256" key="2">
    <source>
        <dbReference type="ARBA" id="ARBA00004177"/>
    </source>
</evidence>
<dbReference type="GO" id="GO:0004861">
    <property type="term" value="F:cyclin-dependent protein serine/threonine kinase inhibitor activity"/>
    <property type="evidence" value="ECO:0007669"/>
    <property type="project" value="InterPro"/>
</dbReference>
<evidence type="ECO:0000256" key="11">
    <source>
        <dbReference type="ARBA" id="ARBA00023242"/>
    </source>
</evidence>
<dbReference type="Pfam" id="PF02234">
    <property type="entry name" value="CDI"/>
    <property type="match status" value="1"/>
</dbReference>
<dbReference type="GO" id="GO:0000082">
    <property type="term" value="P:G1/S transition of mitotic cell cycle"/>
    <property type="evidence" value="ECO:0007669"/>
    <property type="project" value="TreeGrafter"/>
</dbReference>
<dbReference type="AlphaFoldDB" id="H3AWA7"/>
<dbReference type="KEGG" id="lcm:102355060"/>
<evidence type="ECO:0000256" key="16">
    <source>
        <dbReference type="SAM" id="MobiDB-lite"/>
    </source>
</evidence>
<dbReference type="GO" id="GO:0045930">
    <property type="term" value="P:negative regulation of mitotic cell cycle"/>
    <property type="evidence" value="ECO:0007669"/>
    <property type="project" value="TreeGrafter"/>
</dbReference>
<dbReference type="Ensembl" id="ENSLACT00000014027.1">
    <property type="protein sequence ID" value="ENSLACP00000013928.1"/>
    <property type="gene ID" value="ENSLACG00000012263.1"/>
</dbReference>
<feature type="compositionally biased region" description="Polar residues" evidence="16">
    <location>
        <begin position="158"/>
        <end position="190"/>
    </location>
</feature>
<evidence type="ECO:0000256" key="6">
    <source>
        <dbReference type="ARBA" id="ARBA00022490"/>
    </source>
</evidence>
<dbReference type="InterPro" id="IPR003175">
    <property type="entry name" value="CDI_dom"/>
</dbReference>
<gene>
    <name evidence="18" type="primary">CDKN1B</name>
</gene>
<reference evidence="18" key="3">
    <citation type="submission" date="2025-09" db="UniProtKB">
        <authorList>
            <consortium name="Ensembl"/>
        </authorList>
    </citation>
    <scope>IDENTIFICATION</scope>
</reference>
<keyword evidence="12" id="KW-0131">Cell cycle</keyword>
<comment type="subcellular location">
    <subcellularLocation>
        <location evidence="3">Cytoplasm</location>
    </subcellularLocation>
    <subcellularLocation>
        <location evidence="2">Endosome</location>
    </subcellularLocation>
    <subcellularLocation>
        <location evidence="1">Nucleus</location>
    </subcellularLocation>
</comment>
<dbReference type="GO" id="GO:0005768">
    <property type="term" value="C:endosome"/>
    <property type="evidence" value="ECO:0007669"/>
    <property type="project" value="UniProtKB-SubCell"/>
</dbReference>
<accession>H3AWA7</accession>
<dbReference type="GeneTree" id="ENSGT00940000159852"/>
<dbReference type="EMBL" id="AFYH01148342">
    <property type="status" value="NOT_ANNOTATED_CDS"/>
    <property type="molecule type" value="Genomic_DNA"/>
</dbReference>
<evidence type="ECO:0000256" key="10">
    <source>
        <dbReference type="ARBA" id="ARBA00023013"/>
    </source>
</evidence>
<dbReference type="FunFam" id="4.10.365.10:FF:000001">
    <property type="entry name" value="Cyclin-dependent kinase inhibitor 1B"/>
    <property type="match status" value="1"/>
</dbReference>
<dbReference type="OrthoDB" id="6373236at2759"/>
<reference evidence="19" key="1">
    <citation type="submission" date="2011-08" db="EMBL/GenBank/DDBJ databases">
        <title>The draft genome of Latimeria chalumnae.</title>
        <authorList>
            <person name="Di Palma F."/>
            <person name="Alfoldi J."/>
            <person name="Johnson J."/>
            <person name="Berlin A."/>
            <person name="Gnerre S."/>
            <person name="Jaffe D."/>
            <person name="MacCallum I."/>
            <person name="Young S."/>
            <person name="Walker B.J."/>
            <person name="Lander E."/>
            <person name="Lindblad-Toh K."/>
        </authorList>
    </citation>
    <scope>NUCLEOTIDE SEQUENCE [LARGE SCALE GENOMIC DNA]</scope>
    <source>
        <strain evidence="19">Wild caught</strain>
    </source>
</reference>
<feature type="domain" description="Cyclin-dependent kinase inhibitor" evidence="17">
    <location>
        <begin position="31"/>
        <end position="79"/>
    </location>
</feature>
<keyword evidence="11" id="KW-0539">Nucleus</keyword>
<dbReference type="GO" id="GO:0051087">
    <property type="term" value="F:protein-folding chaperone binding"/>
    <property type="evidence" value="ECO:0007669"/>
    <property type="project" value="TreeGrafter"/>
</dbReference>
<feature type="region of interest" description="Disordered" evidence="16">
    <location>
        <begin position="1"/>
        <end position="30"/>
    </location>
</feature>
<organism evidence="18 19">
    <name type="scientific">Latimeria chalumnae</name>
    <name type="common">Coelacanth</name>
    <dbReference type="NCBI Taxonomy" id="7897"/>
    <lineage>
        <taxon>Eukaryota</taxon>
        <taxon>Metazoa</taxon>
        <taxon>Chordata</taxon>
        <taxon>Craniata</taxon>
        <taxon>Vertebrata</taxon>
        <taxon>Euteleostomi</taxon>
        <taxon>Coelacanthiformes</taxon>
        <taxon>Coelacanthidae</taxon>
        <taxon>Latimeria</taxon>
    </lineage>
</organism>
<name>H3AWA7_LATCH</name>
<dbReference type="GO" id="GO:1901990">
    <property type="term" value="P:regulation of mitotic cell cycle phase transition"/>
    <property type="evidence" value="ECO:0007669"/>
    <property type="project" value="UniProtKB-ARBA"/>
</dbReference>
<keyword evidence="10" id="KW-0649">Protein kinase inhibitor</keyword>
<feature type="region of interest" description="Disordered" evidence="16">
    <location>
        <begin position="113"/>
        <end position="198"/>
    </location>
</feature>
<dbReference type="HOGENOM" id="CLU_077692_2_0_1"/>
<dbReference type="GeneID" id="102355060"/>
<evidence type="ECO:0000256" key="9">
    <source>
        <dbReference type="ARBA" id="ARBA00022843"/>
    </source>
</evidence>
<evidence type="ECO:0000256" key="8">
    <source>
        <dbReference type="ARBA" id="ARBA00022753"/>
    </source>
</evidence>
<keyword evidence="7" id="KW-0597">Phosphoprotein</keyword>
<dbReference type="PANTHER" id="PTHR10265:SF9">
    <property type="entry name" value="CYCLIN-DEPENDENT KINASE INHIBITOR 1B"/>
    <property type="match status" value="1"/>
</dbReference>
<evidence type="ECO:0000256" key="15">
    <source>
        <dbReference type="ARBA" id="ARBA00045727"/>
    </source>
</evidence>
<evidence type="ECO:0000256" key="14">
    <source>
        <dbReference type="ARBA" id="ARBA00031925"/>
    </source>
</evidence>
<feature type="compositionally biased region" description="Polar residues" evidence="16">
    <location>
        <begin position="1"/>
        <end position="11"/>
    </location>
</feature>
<evidence type="ECO:0000256" key="5">
    <source>
        <dbReference type="ARBA" id="ARBA00014547"/>
    </source>
</evidence>
<evidence type="ECO:0000256" key="12">
    <source>
        <dbReference type="ARBA" id="ARBA00023306"/>
    </source>
</evidence>
<dbReference type="InterPro" id="IPR044898">
    <property type="entry name" value="CDI_dom_sf"/>
</dbReference>
<dbReference type="EMBL" id="AFYH01148343">
    <property type="status" value="NOT_ANNOTATED_CDS"/>
    <property type="molecule type" value="Genomic_DNA"/>
</dbReference>
<dbReference type="GO" id="GO:0012501">
    <property type="term" value="P:programmed cell death"/>
    <property type="evidence" value="ECO:0007669"/>
    <property type="project" value="UniProtKB-ARBA"/>
</dbReference>
<keyword evidence="9" id="KW-0832">Ubl conjugation</keyword>
<dbReference type="GO" id="GO:0005634">
    <property type="term" value="C:nucleus"/>
    <property type="evidence" value="ECO:0007669"/>
    <property type="project" value="UniProtKB-SubCell"/>
</dbReference>
<dbReference type="CTD" id="368329"/>
<protein>
    <recommendedName>
        <fullName evidence="5">Cyclin-dependent kinase inhibitor 1B</fullName>
    </recommendedName>
    <alternativeName>
        <fullName evidence="14">Cyclin-dependent kinase inhibitor p27</fullName>
    </alternativeName>
    <alternativeName>
        <fullName evidence="13">p27Kip1</fullName>
    </alternativeName>
</protein>
<dbReference type="Gene3D" id="4.10.365.10">
    <property type="entry name" value="p27"/>
    <property type="match status" value="1"/>
</dbReference>
<evidence type="ECO:0000313" key="18">
    <source>
        <dbReference type="Ensembl" id="ENSLACP00000013928.1"/>
    </source>
</evidence>
<dbReference type="OMA" id="THLRDQK"/>
<dbReference type="STRING" id="7897.ENSLACP00000013928"/>
<dbReference type="GO" id="GO:0007165">
    <property type="term" value="P:signal transduction"/>
    <property type="evidence" value="ECO:0007669"/>
    <property type="project" value="UniProtKB-ARBA"/>
</dbReference>
<comment type="similarity">
    <text evidence="4">Belongs to the CDI family.</text>
</comment>
<dbReference type="FunCoup" id="H3AWA7">
    <property type="interactions" value="2993"/>
</dbReference>
<dbReference type="GO" id="GO:0045926">
    <property type="term" value="P:negative regulation of growth"/>
    <property type="evidence" value="ECO:0007669"/>
    <property type="project" value="UniProtKB-ARBA"/>
</dbReference>
<evidence type="ECO:0000256" key="7">
    <source>
        <dbReference type="ARBA" id="ARBA00022553"/>
    </source>
</evidence>
<keyword evidence="6" id="KW-0963">Cytoplasm</keyword>
<evidence type="ECO:0000259" key="17">
    <source>
        <dbReference type="Pfam" id="PF02234"/>
    </source>
</evidence>
<proteinExistence type="inferred from homology"/>
<keyword evidence="8" id="KW-0967">Endosome</keyword>
<dbReference type="eggNOG" id="KOG4743">
    <property type="taxonomic scope" value="Eukaryota"/>
</dbReference>
<dbReference type="Bgee" id="ENSLACG00000012263">
    <property type="expression patterns" value="Expressed in post-anal tail muscle and 6 other cell types or tissues"/>
</dbReference>
<keyword evidence="19" id="KW-1185">Reference proteome</keyword>